<proteinExistence type="predicted"/>
<gene>
    <name evidence="2" type="ORF">C0Q70_15285</name>
</gene>
<dbReference type="STRING" id="400727.A0A2T7NUE1"/>
<dbReference type="GO" id="GO:0034080">
    <property type="term" value="P:CENP-A containing chromatin assembly"/>
    <property type="evidence" value="ECO:0007669"/>
    <property type="project" value="InterPro"/>
</dbReference>
<dbReference type="AlphaFoldDB" id="A0A2T7NUE1"/>
<keyword evidence="3" id="KW-1185">Reference proteome</keyword>
<dbReference type="OrthoDB" id="6066195at2759"/>
<dbReference type="PANTHER" id="PTHR28577">
    <property type="entry name" value="CENTROMERE PROTEIN P"/>
    <property type="match status" value="1"/>
</dbReference>
<dbReference type="InterPro" id="IPR027801">
    <property type="entry name" value="CENP-P"/>
</dbReference>
<reference evidence="2 3" key="1">
    <citation type="submission" date="2018-04" db="EMBL/GenBank/DDBJ databases">
        <title>The genome of golden apple snail Pomacea canaliculata provides insight into stress tolerance and invasive adaptation.</title>
        <authorList>
            <person name="Liu C."/>
            <person name="Liu B."/>
            <person name="Ren Y."/>
            <person name="Zhang Y."/>
            <person name="Wang H."/>
            <person name="Li S."/>
            <person name="Jiang F."/>
            <person name="Yin L."/>
            <person name="Zhang G."/>
            <person name="Qian W."/>
            <person name="Fan W."/>
        </authorList>
    </citation>
    <scope>NUCLEOTIDE SEQUENCE [LARGE SCALE GENOMIC DNA]</scope>
    <source>
        <strain evidence="2">SZHN2017</strain>
        <tissue evidence="2">Muscle</tissue>
    </source>
</reference>
<evidence type="ECO:0008006" key="4">
    <source>
        <dbReference type="Google" id="ProtNLM"/>
    </source>
</evidence>
<comment type="caution">
    <text evidence="2">The sequence shown here is derived from an EMBL/GenBank/DDBJ whole genome shotgun (WGS) entry which is preliminary data.</text>
</comment>
<dbReference type="GO" id="GO:0000775">
    <property type="term" value="C:chromosome, centromeric region"/>
    <property type="evidence" value="ECO:0007669"/>
    <property type="project" value="InterPro"/>
</dbReference>
<organism evidence="2 3">
    <name type="scientific">Pomacea canaliculata</name>
    <name type="common">Golden apple snail</name>
    <dbReference type="NCBI Taxonomy" id="400727"/>
    <lineage>
        <taxon>Eukaryota</taxon>
        <taxon>Metazoa</taxon>
        <taxon>Spiralia</taxon>
        <taxon>Lophotrochozoa</taxon>
        <taxon>Mollusca</taxon>
        <taxon>Gastropoda</taxon>
        <taxon>Caenogastropoda</taxon>
        <taxon>Architaenioglossa</taxon>
        <taxon>Ampullarioidea</taxon>
        <taxon>Ampullariidae</taxon>
        <taxon>Pomacea</taxon>
    </lineage>
</organism>
<dbReference type="Pfam" id="PF13096">
    <property type="entry name" value="CENP-P"/>
    <property type="match status" value="1"/>
</dbReference>
<dbReference type="OMA" id="TYAEWYE"/>
<keyword evidence="1" id="KW-0175">Coiled coil</keyword>
<dbReference type="Proteomes" id="UP000245119">
    <property type="component" value="Linkage Group LG9"/>
</dbReference>
<dbReference type="GO" id="GO:0005634">
    <property type="term" value="C:nucleus"/>
    <property type="evidence" value="ECO:0007669"/>
    <property type="project" value="TreeGrafter"/>
</dbReference>
<evidence type="ECO:0000313" key="2">
    <source>
        <dbReference type="EMBL" id="PVD24799.1"/>
    </source>
</evidence>
<protein>
    <recommendedName>
        <fullName evidence="4">Centromere protein P</fullName>
    </recommendedName>
</protein>
<evidence type="ECO:0000256" key="1">
    <source>
        <dbReference type="SAM" id="Coils"/>
    </source>
</evidence>
<feature type="coiled-coil region" evidence="1">
    <location>
        <begin position="1"/>
        <end position="28"/>
    </location>
</feature>
<name>A0A2T7NUE1_POMCA</name>
<dbReference type="EMBL" id="PZQS01000009">
    <property type="protein sequence ID" value="PVD24799.1"/>
    <property type="molecule type" value="Genomic_DNA"/>
</dbReference>
<accession>A0A2T7NUE1</accession>
<evidence type="ECO:0000313" key="3">
    <source>
        <dbReference type="Proteomes" id="UP000245119"/>
    </source>
</evidence>
<dbReference type="PANTHER" id="PTHR28577:SF1">
    <property type="entry name" value="CENTROMERE PROTEIN P"/>
    <property type="match status" value="1"/>
</dbReference>
<sequence>MDNYEQLLQELEAEIRLLEQKHHQFSLQKQAADISLTSRSQDSLAEEVHRLEQLVKENEILTGLTISEATSVVVEQDLTSSLRQHTINGEARGMQFKLQYDVREKLSQIGQKDPRAQILMLEMDVRDDMVALLQTELFSVAADVSVRELLQLLASYGAWVEDRERAINHFTATYPEIACRKEREDGCSIDLILRDPKQDLKFQVIWGLRVLPMKSVVPCVQLEVEASPEVLAKDQKGTLSSASSVFKLMCKKFGIERALYMMIKLLDDSQDQ</sequence>